<dbReference type="Gene3D" id="1.10.760.20">
    <property type="entry name" value="Protein of unknown function DUF3243"/>
    <property type="match status" value="1"/>
</dbReference>
<dbReference type="PIRSF" id="PIRSF004764">
    <property type="entry name" value="YmfJ"/>
    <property type="match status" value="1"/>
</dbReference>
<dbReference type="AlphaFoldDB" id="A0A927GRF4"/>
<protein>
    <submittedName>
        <fullName evidence="1">DUF3243 domain-containing protein</fullName>
    </submittedName>
</protein>
<accession>A0A927GRF4</accession>
<dbReference type="Pfam" id="PF11588">
    <property type="entry name" value="DUF3243"/>
    <property type="match status" value="1"/>
</dbReference>
<keyword evidence="2" id="KW-1185">Reference proteome</keyword>
<organism evidence="1 2">
    <name type="scientific">Paenibacillus sabuli</name>
    <dbReference type="NCBI Taxonomy" id="2772509"/>
    <lineage>
        <taxon>Bacteria</taxon>
        <taxon>Bacillati</taxon>
        <taxon>Bacillota</taxon>
        <taxon>Bacilli</taxon>
        <taxon>Bacillales</taxon>
        <taxon>Paenibacillaceae</taxon>
        <taxon>Paenibacillus</taxon>
    </lineage>
</organism>
<dbReference type="InterPro" id="IPR038292">
    <property type="entry name" value="YmfJ/YflH_sf"/>
</dbReference>
<evidence type="ECO:0000313" key="1">
    <source>
        <dbReference type="EMBL" id="MBD2845221.1"/>
    </source>
</evidence>
<comment type="caution">
    <text evidence="1">The sequence shown here is derived from an EMBL/GenBank/DDBJ whole genome shotgun (WGS) entry which is preliminary data.</text>
</comment>
<proteinExistence type="predicted"/>
<evidence type="ECO:0000313" key="2">
    <source>
        <dbReference type="Proteomes" id="UP000621560"/>
    </source>
</evidence>
<gene>
    <name evidence="1" type="ORF">IDH44_08455</name>
</gene>
<dbReference type="Proteomes" id="UP000621560">
    <property type="component" value="Unassembled WGS sequence"/>
</dbReference>
<reference evidence="1" key="1">
    <citation type="submission" date="2020-09" db="EMBL/GenBank/DDBJ databases">
        <title>A novel bacterium of genus Paenibacillus, isolated from South China Sea.</title>
        <authorList>
            <person name="Huang H."/>
            <person name="Mo K."/>
            <person name="Hu Y."/>
        </authorList>
    </citation>
    <scope>NUCLEOTIDE SEQUENCE</scope>
    <source>
        <strain evidence="1">IB182496</strain>
    </source>
</reference>
<dbReference type="RefSeq" id="WP_190916606.1">
    <property type="nucleotide sequence ID" value="NZ_JACXIZ010000014.1"/>
</dbReference>
<sequence>MSTVLTNFDTWKHFLADRVKQAEKIGLTEETIAKLAYEIGGFLGQKVDPQNAEERALKELWDVADETERQTLAHLMVKLVKHSN</sequence>
<dbReference type="EMBL" id="JACXIZ010000014">
    <property type="protein sequence ID" value="MBD2845221.1"/>
    <property type="molecule type" value="Genomic_DNA"/>
</dbReference>
<dbReference type="InterPro" id="IPR024702">
    <property type="entry name" value="Uncharacterised_YmfJ"/>
</dbReference>
<name>A0A927GRF4_9BACL</name>
<dbReference type="InterPro" id="IPR021637">
    <property type="entry name" value="DUF3243"/>
</dbReference>